<comment type="cofactor">
    <cofactor evidence="2">
        <name>Mn(2+)</name>
        <dbReference type="ChEBI" id="CHEBI:29035"/>
    </cofactor>
    <text evidence="2">The Mn(2+) ion enhances activity.</text>
</comment>
<evidence type="ECO:0000259" key="3">
    <source>
        <dbReference type="Pfam" id="PF07687"/>
    </source>
</evidence>
<dbReference type="Pfam" id="PF07687">
    <property type="entry name" value="M20_dimer"/>
    <property type="match status" value="1"/>
</dbReference>
<dbReference type="SUPFAM" id="SSF55031">
    <property type="entry name" value="Bacterial exopeptidase dimerisation domain"/>
    <property type="match status" value="1"/>
</dbReference>
<accession>A0A267MLA8</accession>
<gene>
    <name evidence="4" type="ORF">CCE28_10260</name>
</gene>
<feature type="binding site" evidence="2">
    <location>
        <position position="115"/>
    </location>
    <ligand>
        <name>Mn(2+)</name>
        <dbReference type="ChEBI" id="CHEBI:29035"/>
        <label>2</label>
    </ligand>
</feature>
<dbReference type="AlphaFoldDB" id="A0A267MLA8"/>
<dbReference type="GO" id="GO:0050118">
    <property type="term" value="F:N-acetyldiaminopimelate deacetylase activity"/>
    <property type="evidence" value="ECO:0007669"/>
    <property type="project" value="UniProtKB-ARBA"/>
</dbReference>
<dbReference type="PIRSF" id="PIRSF005962">
    <property type="entry name" value="Pept_M20D_amidohydro"/>
    <property type="match status" value="1"/>
</dbReference>
<feature type="binding site" evidence="2">
    <location>
        <position position="151"/>
    </location>
    <ligand>
        <name>Mn(2+)</name>
        <dbReference type="ChEBI" id="CHEBI:29035"/>
        <label>2</label>
    </ligand>
</feature>
<name>A0A267MLA8_9FIRM</name>
<feature type="binding site" evidence="2">
    <location>
        <position position="117"/>
    </location>
    <ligand>
        <name>Mn(2+)</name>
        <dbReference type="ChEBI" id="CHEBI:29035"/>
        <label>2</label>
    </ligand>
</feature>
<dbReference type="InterPro" id="IPR017439">
    <property type="entry name" value="Amidohydrolase"/>
</dbReference>
<dbReference type="NCBIfam" id="TIGR01891">
    <property type="entry name" value="amidohydrolases"/>
    <property type="match status" value="1"/>
</dbReference>
<dbReference type="SUPFAM" id="SSF53187">
    <property type="entry name" value="Zn-dependent exopeptidases"/>
    <property type="match status" value="1"/>
</dbReference>
<dbReference type="Pfam" id="PF01546">
    <property type="entry name" value="Peptidase_M20"/>
    <property type="match status" value="1"/>
</dbReference>
<evidence type="ECO:0000313" key="5">
    <source>
        <dbReference type="Proteomes" id="UP000216024"/>
    </source>
</evidence>
<dbReference type="FunFam" id="3.30.70.360:FF:000001">
    <property type="entry name" value="N-acetyldiaminopimelate deacetylase"/>
    <property type="match status" value="1"/>
</dbReference>
<dbReference type="PANTHER" id="PTHR11014">
    <property type="entry name" value="PEPTIDASE M20 FAMILY MEMBER"/>
    <property type="match status" value="1"/>
</dbReference>
<keyword evidence="5" id="KW-1185">Reference proteome</keyword>
<dbReference type="PANTHER" id="PTHR11014:SF63">
    <property type="entry name" value="METALLOPEPTIDASE, PUTATIVE (AFU_ORTHOLOGUE AFUA_6G09600)-RELATED"/>
    <property type="match status" value="1"/>
</dbReference>
<dbReference type="OrthoDB" id="9776731at2"/>
<feature type="binding site" evidence="2">
    <location>
        <position position="379"/>
    </location>
    <ligand>
        <name>Mn(2+)</name>
        <dbReference type="ChEBI" id="CHEBI:29035"/>
        <label>2</label>
    </ligand>
</feature>
<reference evidence="4 5" key="1">
    <citation type="submission" date="2017-06" db="EMBL/GenBank/DDBJ databases">
        <title>Draft genome sequence of anaerobic fermentative bacterium Anaeromicrobium sediminis DY2726D isolated from West Pacific Ocean sediments.</title>
        <authorList>
            <person name="Zeng X."/>
        </authorList>
    </citation>
    <scope>NUCLEOTIDE SEQUENCE [LARGE SCALE GENOMIC DNA]</scope>
    <source>
        <strain evidence="4 5">DY2726D</strain>
    </source>
</reference>
<evidence type="ECO:0000256" key="1">
    <source>
        <dbReference type="ARBA" id="ARBA00022801"/>
    </source>
</evidence>
<dbReference type="EMBL" id="NIBG01000007">
    <property type="protein sequence ID" value="PAB59583.1"/>
    <property type="molecule type" value="Genomic_DNA"/>
</dbReference>
<dbReference type="Proteomes" id="UP000216024">
    <property type="component" value="Unassembled WGS sequence"/>
</dbReference>
<evidence type="ECO:0000256" key="2">
    <source>
        <dbReference type="PIRSR" id="PIRSR005962-1"/>
    </source>
</evidence>
<dbReference type="GO" id="GO:0046872">
    <property type="term" value="F:metal ion binding"/>
    <property type="evidence" value="ECO:0007669"/>
    <property type="project" value="UniProtKB-KW"/>
</dbReference>
<comment type="caution">
    <text evidence="4">The sequence shown here is derived from an EMBL/GenBank/DDBJ whole genome shotgun (WGS) entry which is preliminary data.</text>
</comment>
<organism evidence="4 5">
    <name type="scientific">Anaeromicrobium sediminis</name>
    <dbReference type="NCBI Taxonomy" id="1478221"/>
    <lineage>
        <taxon>Bacteria</taxon>
        <taxon>Bacillati</taxon>
        <taxon>Bacillota</taxon>
        <taxon>Clostridia</taxon>
        <taxon>Peptostreptococcales</taxon>
        <taxon>Thermotaleaceae</taxon>
        <taxon>Anaeromicrobium</taxon>
    </lineage>
</organism>
<evidence type="ECO:0000313" key="4">
    <source>
        <dbReference type="EMBL" id="PAB59583.1"/>
    </source>
</evidence>
<proteinExistence type="predicted"/>
<dbReference type="InterPro" id="IPR002933">
    <property type="entry name" value="Peptidase_M20"/>
</dbReference>
<keyword evidence="2" id="KW-0464">Manganese</keyword>
<dbReference type="Gene3D" id="3.30.70.360">
    <property type="match status" value="1"/>
</dbReference>
<keyword evidence="2" id="KW-0479">Metal-binding</keyword>
<keyword evidence="1" id="KW-0378">Hydrolase</keyword>
<feature type="binding site" evidence="2">
    <location>
        <position position="180"/>
    </location>
    <ligand>
        <name>Mn(2+)</name>
        <dbReference type="ChEBI" id="CHEBI:29035"/>
        <label>2</label>
    </ligand>
</feature>
<dbReference type="GO" id="GO:0019877">
    <property type="term" value="P:diaminopimelate biosynthetic process"/>
    <property type="evidence" value="ECO:0007669"/>
    <property type="project" value="UniProtKB-ARBA"/>
</dbReference>
<protein>
    <recommendedName>
        <fullName evidence="3">Peptidase M20 dimerisation domain-containing protein</fullName>
    </recommendedName>
</protein>
<dbReference type="InterPro" id="IPR036264">
    <property type="entry name" value="Bact_exopeptidase_dim_dom"/>
</dbReference>
<feature type="domain" description="Peptidase M20 dimerisation" evidence="3">
    <location>
        <begin position="204"/>
        <end position="298"/>
    </location>
</feature>
<sequence>MPLLDTYKGVLMMVQKINEMVDSIEDWIIEQRRYLHMHPEGSKYEYETSNKIVKELTKLGIEVRTGYYNTGVVGIIRGEKEGPIVGLRFDMDALEMEELTDVPYKSVNKGFMHSCGHDGHTAMGLGVAKALTKMKEEIHGTIKLIFQPAEEDAPNGGGAQHMIKDGVLENPKVHCMVGMHIWPQVELGVLGSRPGVMMAASDPFVIKITGKGVHASLPNLGVDPIVIGSQIVNNIQTIVSRNIDPFEQAVISIGVFKGGTRYNVIPESVRLEGTVRSFDDKVREEVYKRLKKIVEDTASALGGKGELDYKFTYPPLINDEKIVKIAKESIIDMFGKEKYLDVPRPAPGGEDFAYFAKSVPSVFMFLGSGEEGKENHPPHSPYFNFNEKVLAIGTKAFIKTAINLGRSFYAE</sequence>
<dbReference type="InterPro" id="IPR011650">
    <property type="entry name" value="Peptidase_M20_dimer"/>
</dbReference>
<dbReference type="Gene3D" id="3.40.630.10">
    <property type="entry name" value="Zn peptidases"/>
    <property type="match status" value="1"/>
</dbReference>